<dbReference type="AlphaFoldDB" id="A0A6A3HPB3"/>
<proteinExistence type="predicted"/>
<evidence type="ECO:0000313" key="2">
    <source>
        <dbReference type="EMBL" id="KAE9283622.1"/>
    </source>
</evidence>
<protein>
    <submittedName>
        <fullName evidence="1">Uncharacterized protein</fullName>
    </submittedName>
</protein>
<evidence type="ECO:0000313" key="3">
    <source>
        <dbReference type="Proteomes" id="UP000434957"/>
    </source>
</evidence>
<accession>A0A6A3HPB3</accession>
<gene>
    <name evidence="1" type="ORF">PR002_g27222</name>
    <name evidence="2" type="ORF">PR003_g27075</name>
</gene>
<reference evidence="1 4" key="1">
    <citation type="submission" date="2018-09" db="EMBL/GenBank/DDBJ databases">
        <title>Genomic investigation of the strawberry pathogen Phytophthora fragariae indicates pathogenicity is determined by transcriptional variation in three key races.</title>
        <authorList>
            <person name="Adams T.M."/>
            <person name="Armitage A.D."/>
            <person name="Sobczyk M.K."/>
            <person name="Bates H.J."/>
            <person name="Dunwell J.M."/>
            <person name="Nellist C.F."/>
            <person name="Harrison R.J."/>
        </authorList>
    </citation>
    <scope>NUCLEOTIDE SEQUENCE [LARGE SCALE GENOMIC DNA]</scope>
    <source>
        <strain evidence="1 4">SCRP324</strain>
        <strain evidence="2 3">SCRP333</strain>
    </source>
</reference>
<evidence type="ECO:0000313" key="1">
    <source>
        <dbReference type="EMBL" id="KAE8970103.1"/>
    </source>
</evidence>
<dbReference type="EMBL" id="QXFT01003670">
    <property type="protein sequence ID" value="KAE9283622.1"/>
    <property type="molecule type" value="Genomic_DNA"/>
</dbReference>
<sequence length="52" mass="5634">MEARVASIEELLRARPASQDRQEIVTEAIDAFSSRDDESSSDVACLARVAPA</sequence>
<name>A0A6A3HPB3_9STRA</name>
<organism evidence="1 4">
    <name type="scientific">Phytophthora rubi</name>
    <dbReference type="NCBI Taxonomy" id="129364"/>
    <lineage>
        <taxon>Eukaryota</taxon>
        <taxon>Sar</taxon>
        <taxon>Stramenopiles</taxon>
        <taxon>Oomycota</taxon>
        <taxon>Peronosporomycetes</taxon>
        <taxon>Peronosporales</taxon>
        <taxon>Peronosporaceae</taxon>
        <taxon>Phytophthora</taxon>
    </lineage>
</organism>
<dbReference type="Proteomes" id="UP000435112">
    <property type="component" value="Unassembled WGS sequence"/>
</dbReference>
<dbReference type="EMBL" id="QXFU01004202">
    <property type="protein sequence ID" value="KAE8970103.1"/>
    <property type="molecule type" value="Genomic_DNA"/>
</dbReference>
<evidence type="ECO:0000313" key="4">
    <source>
        <dbReference type="Proteomes" id="UP000435112"/>
    </source>
</evidence>
<dbReference type="Proteomes" id="UP000434957">
    <property type="component" value="Unassembled WGS sequence"/>
</dbReference>
<comment type="caution">
    <text evidence="1">The sequence shown here is derived from an EMBL/GenBank/DDBJ whole genome shotgun (WGS) entry which is preliminary data.</text>
</comment>
<keyword evidence="3" id="KW-1185">Reference proteome</keyword>